<evidence type="ECO:0000259" key="4">
    <source>
        <dbReference type="Pfam" id="PF02741"/>
    </source>
</evidence>
<dbReference type="InterPro" id="IPR023447">
    <property type="entry name" value="ForMFR_H4MPT_ForTrfase_fd-like"/>
</dbReference>
<dbReference type="EC" id="2.3.1.101" evidence="5"/>
<keyword evidence="5" id="KW-0012">Acyltransferase</keyword>
<dbReference type="InterPro" id="IPR002770">
    <property type="entry name" value="ForMFR_H4MPT_ForTrfase_C"/>
</dbReference>
<dbReference type="InterPro" id="IPR014053">
    <property type="entry name" value="ForMFR_H4MPT_ForTrfase"/>
</dbReference>
<evidence type="ECO:0000256" key="1">
    <source>
        <dbReference type="ARBA" id="ARBA00006770"/>
    </source>
</evidence>
<dbReference type="RefSeq" id="WP_373657209.1">
    <property type="nucleotide sequence ID" value="NZ_JBGUAW010000014.1"/>
</dbReference>
<evidence type="ECO:0000259" key="3">
    <source>
        <dbReference type="Pfam" id="PF01913"/>
    </source>
</evidence>
<dbReference type="Pfam" id="PF01913">
    <property type="entry name" value="FTR"/>
    <property type="match status" value="1"/>
</dbReference>
<dbReference type="Gene3D" id="3.30.70.520">
    <property type="match status" value="2"/>
</dbReference>
<dbReference type="InterPro" id="IPR022667">
    <property type="entry name" value="ForMFR_H4MPT_ForTrfase_N"/>
</dbReference>
<gene>
    <name evidence="5" type="primary">fhcD</name>
    <name evidence="5" type="ORF">ACERLL_16540</name>
</gene>
<comment type="similarity">
    <text evidence="1">Belongs to the FTR family.</text>
</comment>
<protein>
    <submittedName>
        <fullName evidence="5">Formylmethanofuran--tetrahydromethanopterin N-formyltransferase</fullName>
        <ecNumber evidence="5">2.3.1.101</ecNumber>
    </submittedName>
</protein>
<sequence>MAAALVDDTYAEAFKSIYVEFLVTARDRTWLQHAVNAATGHGSSTILCDCEAGVTRIVGPGGDDESFPTPDGRIGAIIQLHMPKFRPDRVEALEKAALARISQNVLTCPTAACFNLVDSDTYYQMGRKVSYFGNGWQFRDERYGRKVWVTPILSGEFVMDRRLGYTEGLMGGNLWFFGEDTDAALAAAERGVAAVDQIPGVNMPFPGGIAGSGSKAGSNYSFTIASTFERFCPTLQDEPEIDPGLPAGVSSVMEIIMNGRDLQSVIDATQAAIEAAKETPGLVRISAGNYGGKLGKNLIYLHPEKQPDSPA</sequence>
<dbReference type="SUPFAM" id="SSF55112">
    <property type="entry name" value="Formylmethanofuran:tetrahydromethanopterin formyltransferase"/>
    <property type="match status" value="2"/>
</dbReference>
<evidence type="ECO:0000256" key="2">
    <source>
        <dbReference type="ARBA" id="ARBA00022679"/>
    </source>
</evidence>
<feature type="domain" description="Formylmethanofuran: tetrahydromethanopterin formyltransferase Ftr N-terminal" evidence="3">
    <location>
        <begin position="5"/>
        <end position="152"/>
    </location>
</feature>
<dbReference type="Proteomes" id="UP001575181">
    <property type="component" value="Unassembled WGS sequence"/>
</dbReference>
<organism evidence="5 6">
    <name type="scientific">Thiohalorhabdus methylotrophus</name>
    <dbReference type="NCBI Taxonomy" id="3242694"/>
    <lineage>
        <taxon>Bacteria</taxon>
        <taxon>Pseudomonadati</taxon>
        <taxon>Pseudomonadota</taxon>
        <taxon>Gammaproteobacteria</taxon>
        <taxon>Thiohalorhabdales</taxon>
        <taxon>Thiohalorhabdaceae</taxon>
        <taxon>Thiohalorhabdus</taxon>
    </lineage>
</organism>
<keyword evidence="6" id="KW-1185">Reference proteome</keyword>
<reference evidence="5 6" key="1">
    <citation type="submission" date="2024-08" db="EMBL/GenBank/DDBJ databases">
        <title>Whole-genome sequencing of halo(alkali)philic microorganisms from hypersaline lakes.</title>
        <authorList>
            <person name="Sorokin D.Y."/>
            <person name="Merkel A.Y."/>
            <person name="Messina E."/>
            <person name="Yakimov M."/>
        </authorList>
    </citation>
    <scope>NUCLEOTIDE SEQUENCE [LARGE SCALE GENOMIC DNA]</scope>
    <source>
        <strain evidence="5 6">Cl-TMA</strain>
    </source>
</reference>
<comment type="caution">
    <text evidence="5">The sequence shown here is derived from an EMBL/GenBank/DDBJ whole genome shotgun (WGS) entry which is preliminary data.</text>
</comment>
<feature type="domain" description="Formylmethanofuran: tetrahydromethanopterin formyltransferase Ftr C-terminal" evidence="4">
    <location>
        <begin position="155"/>
        <end position="302"/>
    </location>
</feature>
<evidence type="ECO:0000313" key="6">
    <source>
        <dbReference type="Proteomes" id="UP001575181"/>
    </source>
</evidence>
<name>A0ABV4TYL8_9GAMM</name>
<evidence type="ECO:0000313" key="5">
    <source>
        <dbReference type="EMBL" id="MFA9462419.1"/>
    </source>
</evidence>
<accession>A0ABV4TYL8</accession>
<keyword evidence="2 5" id="KW-0808">Transferase</keyword>
<dbReference type="Pfam" id="PF02741">
    <property type="entry name" value="FTR_C"/>
    <property type="match status" value="1"/>
</dbReference>
<dbReference type="GO" id="GO:0030270">
    <property type="term" value="F:formylmethanofuran-tetrahydromethanopterin N-formyltransferase activity"/>
    <property type="evidence" value="ECO:0007669"/>
    <property type="project" value="UniProtKB-EC"/>
</dbReference>
<dbReference type="EMBL" id="JBGUAW010000014">
    <property type="protein sequence ID" value="MFA9462419.1"/>
    <property type="molecule type" value="Genomic_DNA"/>
</dbReference>
<dbReference type="NCBIfam" id="NF002554">
    <property type="entry name" value="PRK02114.1"/>
    <property type="match status" value="1"/>
</dbReference>
<proteinExistence type="inferred from homology"/>
<dbReference type="NCBIfam" id="TIGR03119">
    <property type="entry name" value="one_C_fhcD"/>
    <property type="match status" value="1"/>
</dbReference>